<dbReference type="AlphaFoldDB" id="A0A427B0Y3"/>
<dbReference type="Proteomes" id="UP000287651">
    <property type="component" value="Unassembled WGS sequence"/>
</dbReference>
<evidence type="ECO:0000313" key="3">
    <source>
        <dbReference type="Proteomes" id="UP000287651"/>
    </source>
</evidence>
<feature type="compositionally biased region" description="Basic and acidic residues" evidence="1">
    <location>
        <begin position="43"/>
        <end position="58"/>
    </location>
</feature>
<accession>A0A427B0Y3</accession>
<reference evidence="2 3" key="1">
    <citation type="journal article" date="2014" name="Agronomy (Basel)">
        <title>A Draft Genome Sequence for Ensete ventricosum, the Drought-Tolerant Tree Against Hunger.</title>
        <authorList>
            <person name="Harrison J."/>
            <person name="Moore K.A."/>
            <person name="Paszkiewicz K."/>
            <person name="Jones T."/>
            <person name="Grant M."/>
            <person name="Ambacheew D."/>
            <person name="Muzemil S."/>
            <person name="Studholme D.J."/>
        </authorList>
    </citation>
    <scope>NUCLEOTIDE SEQUENCE [LARGE SCALE GENOMIC DNA]</scope>
</reference>
<gene>
    <name evidence="2" type="ORF">B296_00002890</name>
</gene>
<feature type="compositionally biased region" description="Polar residues" evidence="1">
    <location>
        <begin position="8"/>
        <end position="26"/>
    </location>
</feature>
<protein>
    <submittedName>
        <fullName evidence="2">Uncharacterized protein</fullName>
    </submittedName>
</protein>
<organism evidence="2 3">
    <name type="scientific">Ensete ventricosum</name>
    <name type="common">Abyssinian banana</name>
    <name type="synonym">Musa ensete</name>
    <dbReference type="NCBI Taxonomy" id="4639"/>
    <lineage>
        <taxon>Eukaryota</taxon>
        <taxon>Viridiplantae</taxon>
        <taxon>Streptophyta</taxon>
        <taxon>Embryophyta</taxon>
        <taxon>Tracheophyta</taxon>
        <taxon>Spermatophyta</taxon>
        <taxon>Magnoliopsida</taxon>
        <taxon>Liliopsida</taxon>
        <taxon>Zingiberales</taxon>
        <taxon>Musaceae</taxon>
        <taxon>Ensete</taxon>
    </lineage>
</organism>
<comment type="caution">
    <text evidence="2">The sequence shown here is derived from an EMBL/GenBank/DDBJ whole genome shotgun (WGS) entry which is preliminary data.</text>
</comment>
<name>A0A427B0Y3_ENSVE</name>
<feature type="compositionally biased region" description="Basic residues" evidence="1">
    <location>
        <begin position="30"/>
        <end position="41"/>
    </location>
</feature>
<sequence>MADLPSISRGQWTSFATAKGASTAQDRLQPRRSKGGRRVRKGSGADHGRGVLRDLDKTGRRREKTHGRVGGEIGWSGIERRRRWSRRDPEKKRRRGAKGRSTPLR</sequence>
<proteinExistence type="predicted"/>
<evidence type="ECO:0000313" key="2">
    <source>
        <dbReference type="EMBL" id="RRT82178.1"/>
    </source>
</evidence>
<feature type="region of interest" description="Disordered" evidence="1">
    <location>
        <begin position="1"/>
        <end position="105"/>
    </location>
</feature>
<evidence type="ECO:0000256" key="1">
    <source>
        <dbReference type="SAM" id="MobiDB-lite"/>
    </source>
</evidence>
<dbReference type="EMBL" id="AMZH03000747">
    <property type="protein sequence ID" value="RRT82178.1"/>
    <property type="molecule type" value="Genomic_DNA"/>
</dbReference>